<evidence type="ECO:0000256" key="4">
    <source>
        <dbReference type="ARBA" id="ARBA00022692"/>
    </source>
</evidence>
<dbReference type="EMBL" id="KN847494">
    <property type="protein sequence ID" value="KIW16787.1"/>
    <property type="molecule type" value="Genomic_DNA"/>
</dbReference>
<evidence type="ECO:0000256" key="1">
    <source>
        <dbReference type="ARBA" id="ARBA00004141"/>
    </source>
</evidence>
<dbReference type="GO" id="GO:0030003">
    <property type="term" value="P:intracellular monoatomic cation homeostasis"/>
    <property type="evidence" value="ECO:0007669"/>
    <property type="project" value="UniProtKB-ARBA"/>
</dbReference>
<dbReference type="InterPro" id="IPR036837">
    <property type="entry name" value="Cation_efflux_CTD_sf"/>
</dbReference>
<evidence type="ECO:0000256" key="2">
    <source>
        <dbReference type="ARBA" id="ARBA00008873"/>
    </source>
</evidence>
<reference evidence="10 11" key="1">
    <citation type="submission" date="2015-01" db="EMBL/GenBank/DDBJ databases">
        <title>The Genome Sequence of Exophiala spinifera CBS89968.</title>
        <authorList>
            <consortium name="The Broad Institute Genomics Platform"/>
            <person name="Cuomo C."/>
            <person name="de Hoog S."/>
            <person name="Gorbushina A."/>
            <person name="Stielow B."/>
            <person name="Teixiera M."/>
            <person name="Abouelleil A."/>
            <person name="Chapman S.B."/>
            <person name="Priest M."/>
            <person name="Young S.K."/>
            <person name="Wortman J."/>
            <person name="Nusbaum C."/>
            <person name="Birren B."/>
        </authorList>
    </citation>
    <scope>NUCLEOTIDE SEQUENCE [LARGE SCALE GENOMIC DNA]</scope>
    <source>
        <strain evidence="10 11">CBS 89968</strain>
    </source>
</reference>
<evidence type="ECO:0000256" key="3">
    <source>
        <dbReference type="ARBA" id="ARBA00022448"/>
    </source>
</evidence>
<evidence type="ECO:0000256" key="6">
    <source>
        <dbReference type="ARBA" id="ARBA00023065"/>
    </source>
</evidence>
<dbReference type="InterPro" id="IPR002524">
    <property type="entry name" value="Cation_efflux"/>
</dbReference>
<keyword evidence="6" id="KW-0406">Ion transport</keyword>
<feature type="compositionally biased region" description="Basic and acidic residues" evidence="8">
    <location>
        <begin position="387"/>
        <end position="397"/>
    </location>
</feature>
<accession>A0A0D1ZVP2</accession>
<feature type="compositionally biased region" description="Polar residues" evidence="8">
    <location>
        <begin position="1"/>
        <end position="11"/>
    </location>
</feature>
<dbReference type="GO" id="GO:0098771">
    <property type="term" value="P:inorganic ion homeostasis"/>
    <property type="evidence" value="ECO:0007669"/>
    <property type="project" value="UniProtKB-ARBA"/>
</dbReference>
<dbReference type="NCBIfam" id="TIGR01297">
    <property type="entry name" value="CDF"/>
    <property type="match status" value="1"/>
</dbReference>
<name>A0A0D1ZVP2_9EURO</name>
<evidence type="ECO:0000256" key="7">
    <source>
        <dbReference type="ARBA" id="ARBA00023136"/>
    </source>
</evidence>
<comment type="similarity">
    <text evidence="2">Belongs to the cation diffusion facilitator (CDF) transporter (TC 2.A.4) family. SLC30A subfamily.</text>
</comment>
<dbReference type="OrthoDB" id="435980at2759"/>
<dbReference type="STRING" id="91928.A0A0D1ZVP2"/>
<evidence type="ECO:0000256" key="5">
    <source>
        <dbReference type="ARBA" id="ARBA00022989"/>
    </source>
</evidence>
<dbReference type="PANTHER" id="PTHR43840">
    <property type="entry name" value="MITOCHONDRIAL METAL TRANSPORTER 1-RELATED"/>
    <property type="match status" value="1"/>
</dbReference>
<evidence type="ECO:0000313" key="11">
    <source>
        <dbReference type="Proteomes" id="UP000053328"/>
    </source>
</evidence>
<dbReference type="GO" id="GO:0008324">
    <property type="term" value="F:monoatomic cation transmembrane transporter activity"/>
    <property type="evidence" value="ECO:0007669"/>
    <property type="project" value="InterPro"/>
</dbReference>
<dbReference type="FunFam" id="1.20.1510.10:FF:000013">
    <property type="entry name" value="Cation efflux family protein"/>
    <property type="match status" value="1"/>
</dbReference>
<dbReference type="SUPFAM" id="SSF161111">
    <property type="entry name" value="Cation efflux protein transmembrane domain-like"/>
    <property type="match status" value="1"/>
</dbReference>
<dbReference type="Gene3D" id="3.30.70.1350">
    <property type="entry name" value="Cation efflux protein, cytoplasmic domain"/>
    <property type="match status" value="1"/>
</dbReference>
<dbReference type="PANTHER" id="PTHR43840:SF15">
    <property type="entry name" value="MITOCHONDRIAL METAL TRANSPORTER 1-RELATED"/>
    <property type="match status" value="1"/>
</dbReference>
<keyword evidence="7" id="KW-0472">Membrane</keyword>
<keyword evidence="4" id="KW-0812">Transmembrane</keyword>
<dbReference type="InterPro" id="IPR050291">
    <property type="entry name" value="CDF_Transporter"/>
</dbReference>
<evidence type="ECO:0000256" key="8">
    <source>
        <dbReference type="SAM" id="MobiDB-lite"/>
    </source>
</evidence>
<evidence type="ECO:0000259" key="9">
    <source>
        <dbReference type="Pfam" id="PF01545"/>
    </source>
</evidence>
<proteinExistence type="inferred from homology"/>
<feature type="domain" description="Cation efflux protein transmembrane" evidence="9">
    <location>
        <begin position="44"/>
        <end position="264"/>
    </location>
</feature>
<dbReference type="InterPro" id="IPR058533">
    <property type="entry name" value="Cation_efflux_TM"/>
</dbReference>
<organism evidence="10 11">
    <name type="scientific">Exophiala spinifera</name>
    <dbReference type="NCBI Taxonomy" id="91928"/>
    <lineage>
        <taxon>Eukaryota</taxon>
        <taxon>Fungi</taxon>
        <taxon>Dikarya</taxon>
        <taxon>Ascomycota</taxon>
        <taxon>Pezizomycotina</taxon>
        <taxon>Eurotiomycetes</taxon>
        <taxon>Chaetothyriomycetidae</taxon>
        <taxon>Chaetothyriales</taxon>
        <taxon>Herpotrichiellaceae</taxon>
        <taxon>Exophiala</taxon>
    </lineage>
</organism>
<comment type="subcellular location">
    <subcellularLocation>
        <location evidence="1">Membrane</location>
        <topology evidence="1">Multi-pass membrane protein</topology>
    </subcellularLocation>
</comment>
<feature type="region of interest" description="Disordered" evidence="8">
    <location>
        <begin position="367"/>
        <end position="418"/>
    </location>
</feature>
<sequence>MSFTQTLTQARSHAGHSHGHGHSHDTAYLTSKNKNDAGVRITRIGLFVNLAMAIGKGIGGYVFHSQALVADGFHALTDLVSDFMTLATISWSLRPATSRFPSGYGKIESLGALGVSSLLLFGGMGIGLNALDALYSQFFLDAAAHAHEHAEHSHGLFSLLGHSHSHGGVPDLNAAWLAGGSILVKEWLYRATIKIARERKSAVLASNAVHHRVDSLTSIVALATIGGAHVFTDASWLDPVGGLLISAMVIRAGWGNTKSALLELADVTVDNEVKSSVRRAATMALKGDAAKGITALPFGDQVEIRDVQGTKSGQNYLIDIELAVPQGFTLQQMEDIEHAVRERTGSKVRGVRRVRVKFVPTEDTRSTLAGDFIPADVSPRSSPEPEDEHHHDHDHGHDHNHHHANGHAHNTSKTKKDI</sequence>
<dbReference type="VEuPathDB" id="FungiDB:PV08_03977"/>
<evidence type="ECO:0000313" key="10">
    <source>
        <dbReference type="EMBL" id="KIW16787.1"/>
    </source>
</evidence>
<keyword evidence="11" id="KW-1185">Reference proteome</keyword>
<dbReference type="RefSeq" id="XP_016237003.1">
    <property type="nucleotide sequence ID" value="XM_016378326.1"/>
</dbReference>
<dbReference type="GeneID" id="27331060"/>
<dbReference type="Pfam" id="PF01545">
    <property type="entry name" value="Cation_efflux"/>
    <property type="match status" value="1"/>
</dbReference>
<keyword evidence="3" id="KW-0813">Transport</keyword>
<dbReference type="InterPro" id="IPR027469">
    <property type="entry name" value="Cation_efflux_TMD_sf"/>
</dbReference>
<keyword evidence="5" id="KW-1133">Transmembrane helix</keyword>
<dbReference type="Gene3D" id="1.20.1510.10">
    <property type="entry name" value="Cation efflux protein transmembrane domain"/>
    <property type="match status" value="1"/>
</dbReference>
<dbReference type="GO" id="GO:0016020">
    <property type="term" value="C:membrane"/>
    <property type="evidence" value="ECO:0007669"/>
    <property type="project" value="UniProtKB-SubCell"/>
</dbReference>
<dbReference type="AlphaFoldDB" id="A0A0D1ZVP2"/>
<feature type="region of interest" description="Disordered" evidence="8">
    <location>
        <begin position="1"/>
        <end position="27"/>
    </location>
</feature>
<protein>
    <recommendedName>
        <fullName evidence="9">Cation efflux protein transmembrane domain-containing protein</fullName>
    </recommendedName>
</protein>
<gene>
    <name evidence="10" type="ORF">PV08_03977</name>
</gene>
<dbReference type="FunFam" id="3.30.70.1350:FF:000010">
    <property type="entry name" value="Cation efflux family protein, putative"/>
    <property type="match status" value="1"/>
</dbReference>
<dbReference type="GO" id="GO:0005739">
    <property type="term" value="C:mitochondrion"/>
    <property type="evidence" value="ECO:0007669"/>
    <property type="project" value="UniProtKB-ARBA"/>
</dbReference>
<dbReference type="Proteomes" id="UP000053328">
    <property type="component" value="Unassembled WGS sequence"/>
</dbReference>
<feature type="compositionally biased region" description="Basic residues" evidence="8">
    <location>
        <begin position="398"/>
        <end position="418"/>
    </location>
</feature>
<dbReference type="HOGENOM" id="CLU_013430_12_1_1"/>